<dbReference type="Proteomes" id="UP001258940">
    <property type="component" value="Chromosome"/>
</dbReference>
<dbReference type="RefSeq" id="WP_309673781.1">
    <property type="nucleotide sequence ID" value="NZ_CP127845.1"/>
</dbReference>
<accession>A0ABY9SVE6</accession>
<reference evidence="1 2" key="1">
    <citation type="journal article" date="2023" name="J Bioinform Genom">
        <title>Complete genome sequence of the bacterium Pseudomonas shirazica hy376 from natural waters of algiers.</title>
        <authorList>
            <person name="Haffaressas Y."/>
            <person name="Seghouani N."/>
            <person name="Arzamasceva V.O."/>
            <person name="Tepeeva A.N."/>
            <person name="Vasilenko O.V."/>
        </authorList>
    </citation>
    <scope>NUCLEOTIDE SEQUENCE [LARGE SCALE GENOMIC DNA]</scope>
    <source>
        <strain evidence="1 2">HY376</strain>
    </source>
</reference>
<dbReference type="PANTHER" id="PTHR39166">
    <property type="entry name" value="BLL1166 PROTEIN"/>
    <property type="match status" value="1"/>
</dbReference>
<sequence length="193" mass="21948">MDKSSTIQAIISNDHVRRRLLEIVRSLNLPDCWIGAGFVRNAVWDYLHARDSSPVSTDVDVIWFDGERCTPKQDDALEAFLRNVDPSVKWSVKNQARMHVQNGDDPYQSATDAMRYWPETATAVAVRMLENGTCEVAAPLGLEDLFDLVIRPAGRFATEKNAIYQKRVKSKSWLEVWPMLTLLELPRGSRSSR</sequence>
<gene>
    <name evidence="1" type="ORF">QR297_12095</name>
</gene>
<name>A0ABY9SVE6_9PSED</name>
<dbReference type="PANTHER" id="PTHR39166:SF1">
    <property type="entry name" value="BLL1166 PROTEIN"/>
    <property type="match status" value="1"/>
</dbReference>
<organism evidence="1 2">
    <name type="scientific">Pseudomonas shirazica</name>
    <dbReference type="NCBI Taxonomy" id="1940636"/>
    <lineage>
        <taxon>Bacteria</taxon>
        <taxon>Pseudomonadati</taxon>
        <taxon>Pseudomonadota</taxon>
        <taxon>Gammaproteobacteria</taxon>
        <taxon>Pseudomonadales</taxon>
        <taxon>Pseudomonadaceae</taxon>
        <taxon>Pseudomonas</taxon>
    </lineage>
</organism>
<dbReference type="Pfam" id="PF06042">
    <property type="entry name" value="NTP_transf_6"/>
    <property type="match status" value="1"/>
</dbReference>
<dbReference type="InterPro" id="IPR009267">
    <property type="entry name" value="NTP_transf_6"/>
</dbReference>
<protein>
    <submittedName>
        <fullName evidence="1">Nucleotidyltransferase family protein</fullName>
    </submittedName>
</protein>
<evidence type="ECO:0000313" key="1">
    <source>
        <dbReference type="EMBL" id="WMY87541.1"/>
    </source>
</evidence>
<evidence type="ECO:0000313" key="2">
    <source>
        <dbReference type="Proteomes" id="UP001258940"/>
    </source>
</evidence>
<dbReference type="EMBL" id="CP127845">
    <property type="protein sequence ID" value="WMY87541.1"/>
    <property type="molecule type" value="Genomic_DNA"/>
</dbReference>
<proteinExistence type="predicted"/>
<keyword evidence="2" id="KW-1185">Reference proteome</keyword>